<feature type="transmembrane region" description="Helical" evidence="11">
    <location>
        <begin position="261"/>
        <end position="281"/>
    </location>
</feature>
<name>A0A1G8I2Z0_9PSED</name>
<dbReference type="AlphaFoldDB" id="A0A1G8I2Z0"/>
<reference evidence="15" key="1">
    <citation type="submission" date="2016-10" db="EMBL/GenBank/DDBJ databases">
        <authorList>
            <person name="Varghese N."/>
            <person name="Submissions S."/>
        </authorList>
    </citation>
    <scope>NUCLEOTIDE SEQUENCE [LARGE SCALE GENOMIC DNA]</scope>
    <source>
        <strain evidence="15">CCM 7469</strain>
    </source>
</reference>
<keyword evidence="5 11" id="KW-1133">Transmembrane helix</keyword>
<dbReference type="Gene3D" id="3.30.450.20">
    <property type="entry name" value="PAS domain"/>
    <property type="match status" value="1"/>
</dbReference>
<dbReference type="GO" id="GO:0007165">
    <property type="term" value="P:signal transduction"/>
    <property type="evidence" value="ECO:0007669"/>
    <property type="project" value="UniProtKB-KW"/>
</dbReference>
<comment type="subcellular location">
    <subcellularLocation>
        <location evidence="1">Cell membrane</location>
        <topology evidence="1">Multi-pass membrane protein</topology>
    </subcellularLocation>
</comment>
<keyword evidence="6 11" id="KW-0472">Membrane</keyword>
<proteinExistence type="inferred from homology"/>
<gene>
    <name evidence="14" type="ORF">SAMN05216272_1062</name>
</gene>
<evidence type="ECO:0000256" key="4">
    <source>
        <dbReference type="ARBA" id="ARBA00022692"/>
    </source>
</evidence>
<evidence type="ECO:0000256" key="2">
    <source>
        <dbReference type="ARBA" id="ARBA00022475"/>
    </source>
</evidence>
<dbReference type="SMART" id="SM00304">
    <property type="entry name" value="HAMP"/>
    <property type="match status" value="3"/>
</dbReference>
<evidence type="ECO:0000256" key="1">
    <source>
        <dbReference type="ARBA" id="ARBA00004651"/>
    </source>
</evidence>
<keyword evidence="2" id="KW-1003">Cell membrane</keyword>
<feature type="domain" description="Methyl-accepting transducer" evidence="12">
    <location>
        <begin position="387"/>
        <end position="623"/>
    </location>
</feature>
<dbReference type="PANTHER" id="PTHR32089">
    <property type="entry name" value="METHYL-ACCEPTING CHEMOTAXIS PROTEIN MCPB"/>
    <property type="match status" value="1"/>
</dbReference>
<dbReference type="CDD" id="cd06225">
    <property type="entry name" value="HAMP"/>
    <property type="match status" value="1"/>
</dbReference>
<dbReference type="Proteomes" id="UP000199636">
    <property type="component" value="Unassembled WGS sequence"/>
</dbReference>
<dbReference type="PANTHER" id="PTHR32089:SF112">
    <property type="entry name" value="LYSOZYME-LIKE PROTEIN-RELATED"/>
    <property type="match status" value="1"/>
</dbReference>
<dbReference type="GO" id="GO:0006935">
    <property type="term" value="P:chemotaxis"/>
    <property type="evidence" value="ECO:0007669"/>
    <property type="project" value="InterPro"/>
</dbReference>
<feature type="transmembrane region" description="Helical" evidence="11">
    <location>
        <begin position="301"/>
        <end position="326"/>
    </location>
</feature>
<dbReference type="PROSITE" id="PS50885">
    <property type="entry name" value="HAMP"/>
    <property type="match status" value="1"/>
</dbReference>
<evidence type="ECO:0000256" key="3">
    <source>
        <dbReference type="ARBA" id="ARBA00022481"/>
    </source>
</evidence>
<dbReference type="Gene3D" id="1.10.287.950">
    <property type="entry name" value="Methyl-accepting chemotaxis protein"/>
    <property type="match status" value="1"/>
</dbReference>
<keyword evidence="3" id="KW-0488">Methylation</keyword>
<evidence type="ECO:0000256" key="10">
    <source>
        <dbReference type="SAM" id="Coils"/>
    </source>
</evidence>
<keyword evidence="7 9" id="KW-0807">Transducer</keyword>
<dbReference type="InterPro" id="IPR004090">
    <property type="entry name" value="Chemotax_Me-accpt_rcpt"/>
</dbReference>
<evidence type="ECO:0000256" key="5">
    <source>
        <dbReference type="ARBA" id="ARBA00022989"/>
    </source>
</evidence>
<comment type="similarity">
    <text evidence="8">Belongs to the methyl-accepting chemotaxis (MCP) protein family.</text>
</comment>
<evidence type="ECO:0000313" key="14">
    <source>
        <dbReference type="EMBL" id="SDI13326.1"/>
    </source>
</evidence>
<dbReference type="GO" id="GO:0005886">
    <property type="term" value="C:plasma membrane"/>
    <property type="evidence" value="ECO:0007669"/>
    <property type="project" value="UniProtKB-SubCell"/>
</dbReference>
<organism evidence="14 15">
    <name type="scientific">Pseudomonas panipatensis</name>
    <dbReference type="NCBI Taxonomy" id="428992"/>
    <lineage>
        <taxon>Bacteria</taxon>
        <taxon>Pseudomonadati</taxon>
        <taxon>Pseudomonadota</taxon>
        <taxon>Gammaproteobacteria</taxon>
        <taxon>Pseudomonadales</taxon>
        <taxon>Pseudomonadaceae</taxon>
        <taxon>Pseudomonas</taxon>
    </lineage>
</organism>
<evidence type="ECO:0000256" key="7">
    <source>
        <dbReference type="ARBA" id="ARBA00023224"/>
    </source>
</evidence>
<sequence>MLANLSLKNKLLLTILPLTLIIYLVTVLLVYQSSKASTEALAEVAVKAIVQQQAAEIAGYFEDALRAARITSDMLGHETLDGQLPDMRIADQLLESLLQVSPQVSAAWWLPAQSADTQAVFWLRSGQGAQPAPAAQRGALLGALGEGLAERERAEPPRALPGGDSMRSVIPVVLPVRQNGRLVGNLGLALDASQLQARVAQLRPLGVGLAALTANDTTLVAHPDPRRVGRHTAETEADFLGTNLQAMVDTVRNGRSLSSRFVSPALGEEIFLVAVPVSIGVTGEPWSFGVALPSAALLGGVHALALKLLLLGSLGMLLAGGLILWLGRALARPLEAIVGAFRALACGEADLTSRLPSRGRDELATLAGEFNRFLEAMAELVAEIKGTGQTLQRAAEDLQEQSQAAGIGVDAQRDEVALVAAAMQQMAATVEEVADNAERAAQATREGDRVVALGQASVASLGAAIEADAQRLQQMSLLAAQLDDASQDIGTVVSVIQDIAEQTNLLALNAAIESARAGEQGRGFAVVADEVRALARRTHSSTVEVCKSIAQIQERTRTVVGMVEKSRSTAQANVGGALEAAEALRHITGIIGQVRDMSQQIATATSQQAATSEQLSRGLTTIATSAEGVAQGTARVRRRSEDLQSMSGRLNALVSRFRL</sequence>
<dbReference type="PROSITE" id="PS50111">
    <property type="entry name" value="CHEMOTAXIS_TRANSDUC_2"/>
    <property type="match status" value="1"/>
</dbReference>
<dbReference type="Pfam" id="PF00015">
    <property type="entry name" value="MCPsignal"/>
    <property type="match status" value="1"/>
</dbReference>
<evidence type="ECO:0000256" key="8">
    <source>
        <dbReference type="ARBA" id="ARBA00029447"/>
    </source>
</evidence>
<evidence type="ECO:0000259" key="12">
    <source>
        <dbReference type="PROSITE" id="PS50111"/>
    </source>
</evidence>
<dbReference type="SMART" id="SM00283">
    <property type="entry name" value="MA"/>
    <property type="match status" value="1"/>
</dbReference>
<dbReference type="InterPro" id="IPR003660">
    <property type="entry name" value="HAMP_dom"/>
</dbReference>
<evidence type="ECO:0000256" key="9">
    <source>
        <dbReference type="PROSITE-ProRule" id="PRU00284"/>
    </source>
</evidence>
<feature type="domain" description="HAMP" evidence="13">
    <location>
        <begin position="328"/>
        <end position="382"/>
    </location>
</feature>
<feature type="coiled-coil region" evidence="10">
    <location>
        <begin position="381"/>
        <end position="443"/>
    </location>
</feature>
<keyword evidence="4 11" id="KW-0812">Transmembrane</keyword>
<dbReference type="EMBL" id="FNDS01000006">
    <property type="protein sequence ID" value="SDI13326.1"/>
    <property type="molecule type" value="Genomic_DNA"/>
</dbReference>
<dbReference type="SUPFAM" id="SSF58104">
    <property type="entry name" value="Methyl-accepting chemotaxis protein (MCP) signaling domain"/>
    <property type="match status" value="1"/>
</dbReference>
<evidence type="ECO:0000259" key="13">
    <source>
        <dbReference type="PROSITE" id="PS50885"/>
    </source>
</evidence>
<dbReference type="Pfam" id="PF00672">
    <property type="entry name" value="HAMP"/>
    <property type="match status" value="1"/>
</dbReference>
<feature type="transmembrane region" description="Helical" evidence="11">
    <location>
        <begin position="12"/>
        <end position="31"/>
    </location>
</feature>
<keyword evidence="10" id="KW-0175">Coiled coil</keyword>
<evidence type="ECO:0000256" key="6">
    <source>
        <dbReference type="ARBA" id="ARBA00023136"/>
    </source>
</evidence>
<dbReference type="STRING" id="428992.SAMN05216272_1062"/>
<keyword evidence="15" id="KW-1185">Reference proteome</keyword>
<accession>A0A1G8I2Z0</accession>
<dbReference type="GO" id="GO:0004888">
    <property type="term" value="F:transmembrane signaling receptor activity"/>
    <property type="evidence" value="ECO:0007669"/>
    <property type="project" value="InterPro"/>
</dbReference>
<protein>
    <submittedName>
        <fullName evidence="14">Methyl-accepting chemotaxis protein</fullName>
    </submittedName>
</protein>
<dbReference type="OrthoDB" id="8744489at2"/>
<dbReference type="CDD" id="cd11386">
    <property type="entry name" value="MCP_signal"/>
    <property type="match status" value="1"/>
</dbReference>
<dbReference type="InterPro" id="IPR004089">
    <property type="entry name" value="MCPsignal_dom"/>
</dbReference>
<dbReference type="PRINTS" id="PR00260">
    <property type="entry name" value="CHEMTRNSDUCR"/>
</dbReference>
<dbReference type="FunFam" id="1.10.287.950:FF:000001">
    <property type="entry name" value="Methyl-accepting chemotaxis sensory transducer"/>
    <property type="match status" value="1"/>
</dbReference>
<evidence type="ECO:0000313" key="15">
    <source>
        <dbReference type="Proteomes" id="UP000199636"/>
    </source>
</evidence>
<evidence type="ECO:0000256" key="11">
    <source>
        <dbReference type="SAM" id="Phobius"/>
    </source>
</evidence>